<organism evidence="7 8">
    <name type="scientific">Candidatus Kaiserbacteria bacterium RIFCSPLOWO2_01_FULL_54_13</name>
    <dbReference type="NCBI Taxonomy" id="1798512"/>
    <lineage>
        <taxon>Bacteria</taxon>
        <taxon>Candidatus Kaiseribacteriota</taxon>
    </lineage>
</organism>
<dbReference type="GO" id="GO:0005886">
    <property type="term" value="C:plasma membrane"/>
    <property type="evidence" value="ECO:0007669"/>
    <property type="project" value="UniProtKB-SubCell"/>
</dbReference>
<keyword evidence="3 6" id="KW-0812">Transmembrane</keyword>
<evidence type="ECO:0000256" key="1">
    <source>
        <dbReference type="ARBA" id="ARBA00004651"/>
    </source>
</evidence>
<dbReference type="Pfam" id="PF01810">
    <property type="entry name" value="LysE"/>
    <property type="match status" value="1"/>
</dbReference>
<proteinExistence type="predicted"/>
<keyword evidence="2" id="KW-1003">Cell membrane</keyword>
<reference evidence="7 8" key="1">
    <citation type="journal article" date="2016" name="Nat. Commun.">
        <title>Thousands of microbial genomes shed light on interconnected biogeochemical processes in an aquifer system.</title>
        <authorList>
            <person name="Anantharaman K."/>
            <person name="Brown C.T."/>
            <person name="Hug L.A."/>
            <person name="Sharon I."/>
            <person name="Castelle C.J."/>
            <person name="Probst A.J."/>
            <person name="Thomas B.C."/>
            <person name="Singh A."/>
            <person name="Wilkins M.J."/>
            <person name="Karaoz U."/>
            <person name="Brodie E.L."/>
            <person name="Williams K.H."/>
            <person name="Hubbard S.S."/>
            <person name="Banfield J.F."/>
        </authorList>
    </citation>
    <scope>NUCLEOTIDE SEQUENCE [LARGE SCALE GENOMIC DNA]</scope>
</reference>
<comment type="caution">
    <text evidence="7">The sequence shown here is derived from an EMBL/GenBank/DDBJ whole genome shotgun (WGS) entry which is preliminary data.</text>
</comment>
<dbReference type="PANTHER" id="PTHR30086:SF21">
    <property type="entry name" value="TRANSPORT PROTEIN"/>
    <property type="match status" value="1"/>
</dbReference>
<evidence type="ECO:0000313" key="7">
    <source>
        <dbReference type="EMBL" id="OGG80723.1"/>
    </source>
</evidence>
<accession>A0A1F6F4E5</accession>
<evidence type="ECO:0000256" key="2">
    <source>
        <dbReference type="ARBA" id="ARBA00022475"/>
    </source>
</evidence>
<name>A0A1F6F4E5_9BACT</name>
<dbReference type="EMBL" id="MFLZ01000001">
    <property type="protein sequence ID" value="OGG80723.1"/>
    <property type="molecule type" value="Genomic_DNA"/>
</dbReference>
<gene>
    <name evidence="7" type="ORF">A3A39_00155</name>
</gene>
<evidence type="ECO:0000256" key="4">
    <source>
        <dbReference type="ARBA" id="ARBA00022989"/>
    </source>
</evidence>
<keyword evidence="5 6" id="KW-0472">Membrane</keyword>
<dbReference type="GO" id="GO:0015171">
    <property type="term" value="F:amino acid transmembrane transporter activity"/>
    <property type="evidence" value="ECO:0007669"/>
    <property type="project" value="TreeGrafter"/>
</dbReference>
<dbReference type="InterPro" id="IPR001123">
    <property type="entry name" value="LeuE-type"/>
</dbReference>
<feature type="transmembrane region" description="Helical" evidence="6">
    <location>
        <begin position="71"/>
        <end position="89"/>
    </location>
</feature>
<feature type="transmembrane region" description="Helical" evidence="6">
    <location>
        <begin position="155"/>
        <end position="174"/>
    </location>
</feature>
<evidence type="ECO:0000256" key="6">
    <source>
        <dbReference type="SAM" id="Phobius"/>
    </source>
</evidence>
<protein>
    <recommendedName>
        <fullName evidence="9">Lysine transporter LysE</fullName>
    </recommendedName>
</protein>
<evidence type="ECO:0000256" key="5">
    <source>
        <dbReference type="ARBA" id="ARBA00023136"/>
    </source>
</evidence>
<dbReference type="Proteomes" id="UP000177372">
    <property type="component" value="Unassembled WGS sequence"/>
</dbReference>
<feature type="transmembrane region" description="Helical" evidence="6">
    <location>
        <begin position="41"/>
        <end position="65"/>
    </location>
</feature>
<feature type="transmembrane region" description="Helical" evidence="6">
    <location>
        <begin position="6"/>
        <end position="29"/>
    </location>
</feature>
<comment type="subcellular location">
    <subcellularLocation>
        <location evidence="1">Cell membrane</location>
        <topology evidence="1">Multi-pass membrane protein</topology>
    </subcellularLocation>
</comment>
<dbReference type="PANTHER" id="PTHR30086">
    <property type="entry name" value="ARGININE EXPORTER PROTEIN ARGO"/>
    <property type="match status" value="1"/>
</dbReference>
<evidence type="ECO:0000256" key="3">
    <source>
        <dbReference type="ARBA" id="ARBA00022692"/>
    </source>
</evidence>
<dbReference type="AlphaFoldDB" id="A0A1F6F4E5"/>
<evidence type="ECO:0008006" key="9">
    <source>
        <dbReference type="Google" id="ProtNLM"/>
    </source>
</evidence>
<sequence>MENIILISTILAIHVFAWLTPGPLFVLIIRNALVYSRKIGIWTAVGIAIGNFVHIAYSIAAATLLISISDAALTVLKFLGVGYLAYLGFKIVFTRPSAGESETTIERENISSLEAFKTGFLANILNPNASLFFASIFATLISSGAAFWAVGFLWIAMPINSFVMASVLSVFFTQSKIRATFAKYKHVANIFLGVALLLLALMIAFYD</sequence>
<feature type="transmembrane region" description="Helical" evidence="6">
    <location>
        <begin position="186"/>
        <end position="206"/>
    </location>
</feature>
<keyword evidence="4 6" id="KW-1133">Transmembrane helix</keyword>
<evidence type="ECO:0000313" key="8">
    <source>
        <dbReference type="Proteomes" id="UP000177372"/>
    </source>
</evidence>